<accession>A0A1X9I1U6</accession>
<organism evidence="1">
    <name type="scientific">Streptococcus suis</name>
    <dbReference type="NCBI Taxonomy" id="1307"/>
    <lineage>
        <taxon>Bacteria</taxon>
        <taxon>Bacillati</taxon>
        <taxon>Bacillota</taxon>
        <taxon>Bacilli</taxon>
        <taxon>Lactobacillales</taxon>
        <taxon>Streptococcaceae</taxon>
        <taxon>Streptococcus</taxon>
    </lineage>
</organism>
<proteinExistence type="predicted"/>
<reference evidence="1" key="1">
    <citation type="journal article" date="2016" name="Front. Cell. Infect. Microbiol.">
        <title>Evolution and Diversity of the Antimicrobial Resistance Associated Mobilome in Streptococcus suis: A Probable Mobile Genetic Elements Reservoir for Other Streptococci.</title>
        <authorList>
            <person name="Huang J."/>
            <person name="Ma J."/>
            <person name="Shang K."/>
            <person name="Hu X."/>
            <person name="Liang Y."/>
            <person name="Li D."/>
            <person name="Wu Z."/>
            <person name="Dai L."/>
            <person name="Chen L."/>
            <person name="Wang L."/>
        </authorList>
    </citation>
    <scope>NUCLEOTIDE SEQUENCE</scope>
    <source>
        <strain evidence="1">LP081102</strain>
    </source>
</reference>
<dbReference type="EMBL" id="KX077885">
    <property type="protein sequence ID" value="ANJ64228.1"/>
    <property type="molecule type" value="Genomic_DNA"/>
</dbReference>
<evidence type="ECO:0000313" key="1">
    <source>
        <dbReference type="EMBL" id="ANJ64228.1"/>
    </source>
</evidence>
<name>A0A1X9I1U6_STRSU</name>
<protein>
    <submittedName>
        <fullName evidence="1">Multi antimicrobial extrusion protein</fullName>
    </submittedName>
</protein>
<dbReference type="RefSeq" id="WP_024397630.1">
    <property type="nucleotide sequence ID" value="NZ_BCBY01000009.1"/>
</dbReference>
<sequence length="243" mass="28249">MFKLLYYFSKDLFKNTSWIPSVLFTPLIFLIIYIYLNGVYEGQRFIILSIQGALSSSITLGGFSIKNDIRSNTLSDFLLCKESIRKIFFLRGCTYSFWGTLPGLIYFFISVHYVNLSIAQVFLYTFLFFPSVIMSFSLLSSLFGVLFLTIKSANTMSTLIVRMIMIYGGLYIPCENLFGFKKIVMYCLPTFWIKTLGVAIASGRFEHHFVIQFLIFIILLYLLFVKTISLLEKKFSFQEDFYH</sequence>
<dbReference type="AlphaFoldDB" id="A0A1X9I1U6"/>